<gene>
    <name evidence="2" type="ORF">Nepgr_031825</name>
</gene>
<evidence type="ECO:0000313" key="3">
    <source>
        <dbReference type="Proteomes" id="UP001279734"/>
    </source>
</evidence>
<name>A0AAD3Y558_NEPGR</name>
<keyword evidence="1" id="KW-0472">Membrane</keyword>
<accession>A0AAD3Y558</accession>
<evidence type="ECO:0000256" key="1">
    <source>
        <dbReference type="SAM" id="Phobius"/>
    </source>
</evidence>
<feature type="transmembrane region" description="Helical" evidence="1">
    <location>
        <begin position="186"/>
        <end position="203"/>
    </location>
</feature>
<dbReference type="AlphaFoldDB" id="A0AAD3Y558"/>
<evidence type="ECO:0000313" key="2">
    <source>
        <dbReference type="EMBL" id="GMH29982.1"/>
    </source>
</evidence>
<dbReference type="Proteomes" id="UP001279734">
    <property type="component" value="Unassembled WGS sequence"/>
</dbReference>
<protein>
    <submittedName>
        <fullName evidence="2">Uncharacterized protein</fullName>
    </submittedName>
</protein>
<reference evidence="2" key="1">
    <citation type="submission" date="2023-05" db="EMBL/GenBank/DDBJ databases">
        <title>Nepenthes gracilis genome sequencing.</title>
        <authorList>
            <person name="Fukushima K."/>
        </authorList>
    </citation>
    <scope>NUCLEOTIDE SEQUENCE</scope>
    <source>
        <strain evidence="2">SING2019-196</strain>
    </source>
</reference>
<keyword evidence="3" id="KW-1185">Reference proteome</keyword>
<keyword evidence="1" id="KW-0812">Transmembrane</keyword>
<organism evidence="2 3">
    <name type="scientific">Nepenthes gracilis</name>
    <name type="common">Slender pitcher plant</name>
    <dbReference type="NCBI Taxonomy" id="150966"/>
    <lineage>
        <taxon>Eukaryota</taxon>
        <taxon>Viridiplantae</taxon>
        <taxon>Streptophyta</taxon>
        <taxon>Embryophyta</taxon>
        <taxon>Tracheophyta</taxon>
        <taxon>Spermatophyta</taxon>
        <taxon>Magnoliopsida</taxon>
        <taxon>eudicotyledons</taxon>
        <taxon>Gunneridae</taxon>
        <taxon>Pentapetalae</taxon>
        <taxon>Caryophyllales</taxon>
        <taxon>Nepenthaceae</taxon>
        <taxon>Nepenthes</taxon>
    </lineage>
</organism>
<dbReference type="EMBL" id="BSYO01000037">
    <property type="protein sequence ID" value="GMH29982.1"/>
    <property type="molecule type" value="Genomic_DNA"/>
</dbReference>
<proteinExistence type="predicted"/>
<keyword evidence="1" id="KW-1133">Transmembrane helix</keyword>
<comment type="caution">
    <text evidence="2">The sequence shown here is derived from an EMBL/GenBank/DDBJ whole genome shotgun (WGS) entry which is preliminary data.</text>
</comment>
<sequence>MLFDRYVPSKVRISNPACPEQSFTEINIDYQWKLVHRGNCQKLGHGNCKTSKLYQPTVSSSGSIHSFKTCRLSLRWRKFTHLESFVWMICRLLWKEGVRQVKKIVEDEDELHGLGKLRKNIEEIKLQLGASRAKVPELEDDVGMSGYKGFDTENPSPLSVEGLSPTNEGGGSQSCLKKLKRSKRNTLLLLLMIAEVFGFVVEVCSYCRGTNSGCS</sequence>